<feature type="transmembrane region" description="Helical" evidence="7">
    <location>
        <begin position="1141"/>
        <end position="1164"/>
    </location>
</feature>
<feature type="transmembrane region" description="Helical" evidence="7">
    <location>
        <begin position="242"/>
        <end position="260"/>
    </location>
</feature>
<proteinExistence type="inferred from homology"/>
<comment type="similarity">
    <text evidence="2">Belongs to the sodium:solute symporter (SSF) (TC 2.A.21) family.</text>
</comment>
<sequence length="1347" mass="150403">MCIFAKRNQGSIKTDTPFVLPNMIIVVNIFIKVKRNIKNMLIFILLLLCTLQNSVWCLKASVENDSCTIELGYPEKSQIDNIQTVEKGNAVLLMVVWFGGFSVVLAFLYNHVRKYIFHDAHNLDTTFDAGGRVTFSLTVVTVTSQLLWPGDFLQSSTLASKYELAGSLWYGVGVLFTLILFPMMTVHLKTNAPGAKTFLQVVYARFGKPAHIIFCIMAFVVTTIMSGHAAFKMVVKDITNELTVLIMAVIFGSYCLIGGLGTTFYISYFNAVIIFTGLLYFVWKLCYSGSLEEYEYVSMENLYNSVNCLQAPDGHFNNSFLSLRSYPGVLNGIIIFVIATAILTGKSRIAAKPAQGVMGFFVAGLLLFTVPVTMSLTSAMTYMTMSYHNHSNILTAADIDSGFITPYVMLRLMGPAGGYLLLTMMTMALMSTGSGEVMAVSSIIVYDIYKTYINPYRVCPSPTTCLLCGKEKLRQKIRIDVNIEIMKEDECECLPANNCEDCKHDVSLQVPQVSGRKYGVHYTCPRHGQYRQYEDSLIRQKAWCIVWVTLLHIPYGLFLISTDVNLHWCLYVLEVLLAPFITPLLFTLTWAKTTGCAVILGSIIGFIVSIAANLTVAALYYPGGLNDFIANTGSEFSVLAGSISGILVSTVICIVVSLCTTSVKTDEDKAAQNIQTVGKANAVLLMVVGFGGFSIVLAFLYNYVRKNIFHDAHNLDTTFDAGGLWTSRFPVVRHRCSVNTYCFPYDDGTPEDLCPWSEDIPSAAIMSGHAAFKMVVKDITNELTVLIMAVIFGSYCFIGGLGTTFYISYFNAVIIFTGLLYYVWKLCYSGTLEEYEYVSLENLYNSVNCLQAPDGHFNNSFLTFRSYPGFLNGVIIFFITTAIVYCDQANWQSRIAAKPAQGVMGFFVAGLLWLTVPVSVSLTSAMTYMTMSYNNHSNILTAADIDSGFITPYVMQRLMGQEGGYLLLTMMTMALMSTGSGEVMAMSSIIVYDIYKTYINPYRVCPSPTTCLLCGKEKLRQRIRNDVNIEIIKEDECECLPANNCEDCKHDVRLQVSGRKYGVHYTCPRHGQYRQYEDLLIRQKTWCIVWVTLLHIPFGLFLISTDANLHWCLFVLEVLLAPFLTPLLFTLTWAKTTRCAVILSSIIGFLVSIAANLTVAALYYPGGLNDFILNTGSEFSVLTGTISGALVSTVICIVVSLCTTSVKTDEDKAAQWEKTITINNPLNPWKRLYTEELKDFDGETKITQYHMAKVFKGPRQIAFIGGTIGLILFCLVLPGILVSFEKFSYENFTGWIKFNHIWCLLGAIFTIFVPPIEEFIQIWRQYKTNKLRSKPSEESVEMINKEK</sequence>
<dbReference type="InterPro" id="IPR031155">
    <property type="entry name" value="DUR"/>
</dbReference>
<dbReference type="PROSITE" id="PS50283">
    <property type="entry name" value="NA_SOLUT_SYMP_3"/>
    <property type="match status" value="2"/>
</dbReference>
<protein>
    <submittedName>
        <fullName evidence="8">Uncharacterized protein</fullName>
    </submittedName>
</protein>
<feature type="transmembrane region" description="Helical" evidence="7">
    <location>
        <begin position="542"/>
        <end position="562"/>
    </location>
</feature>
<feature type="transmembrane region" description="Helical" evidence="7">
    <location>
        <begin position="1085"/>
        <end position="1103"/>
    </location>
</feature>
<dbReference type="Proteomes" id="UP001217089">
    <property type="component" value="Unassembled WGS sequence"/>
</dbReference>
<keyword evidence="4 7" id="KW-0812">Transmembrane</keyword>
<feature type="transmembrane region" description="Helical" evidence="7">
    <location>
        <begin position="598"/>
        <end position="621"/>
    </location>
</feature>
<gene>
    <name evidence="8" type="ORF">KUTeg_003478</name>
</gene>
<dbReference type="Pfam" id="PF00474">
    <property type="entry name" value="SSF"/>
    <property type="match status" value="2"/>
</dbReference>
<feature type="transmembrane region" description="Helical" evidence="7">
    <location>
        <begin position="965"/>
        <end position="992"/>
    </location>
</feature>
<feature type="transmembrane region" description="Helical" evidence="7">
    <location>
        <begin position="779"/>
        <end position="798"/>
    </location>
</feature>
<feature type="transmembrane region" description="Helical" evidence="7">
    <location>
        <begin position="867"/>
        <end position="886"/>
    </location>
</feature>
<feature type="transmembrane region" description="Helical" evidence="7">
    <location>
        <begin position="209"/>
        <end position="230"/>
    </location>
</feature>
<evidence type="ECO:0000256" key="6">
    <source>
        <dbReference type="ARBA" id="ARBA00023136"/>
    </source>
</evidence>
<feature type="transmembrane region" description="Helical" evidence="7">
    <location>
        <begin position="1296"/>
        <end position="1316"/>
    </location>
</feature>
<feature type="transmembrane region" description="Helical" evidence="7">
    <location>
        <begin position="265"/>
        <end position="283"/>
    </location>
</feature>
<evidence type="ECO:0000256" key="5">
    <source>
        <dbReference type="ARBA" id="ARBA00022989"/>
    </source>
</evidence>
<feature type="transmembrane region" description="Helical" evidence="7">
    <location>
        <begin position="90"/>
        <end position="109"/>
    </location>
</feature>
<keyword evidence="6 7" id="KW-0472">Membrane</keyword>
<evidence type="ECO:0000256" key="1">
    <source>
        <dbReference type="ARBA" id="ARBA00004141"/>
    </source>
</evidence>
<comment type="subcellular location">
    <subcellularLocation>
        <location evidence="1">Membrane</location>
        <topology evidence="1">Multi-pass membrane protein</topology>
    </subcellularLocation>
</comment>
<evidence type="ECO:0000256" key="3">
    <source>
        <dbReference type="ARBA" id="ARBA00022448"/>
    </source>
</evidence>
<feature type="transmembrane region" description="Helical" evidence="7">
    <location>
        <begin position="1261"/>
        <end position="1284"/>
    </location>
</feature>
<reference evidence="8 9" key="1">
    <citation type="submission" date="2022-12" db="EMBL/GenBank/DDBJ databases">
        <title>Chromosome-level genome of Tegillarca granosa.</title>
        <authorList>
            <person name="Kim J."/>
        </authorList>
    </citation>
    <scope>NUCLEOTIDE SEQUENCE [LARGE SCALE GENOMIC DNA]</scope>
    <source>
        <strain evidence="8">Teg-2019</strain>
        <tissue evidence="8">Adductor muscle</tissue>
    </source>
</reference>
<accession>A0ABQ9FR35</accession>
<evidence type="ECO:0000313" key="8">
    <source>
        <dbReference type="EMBL" id="KAJ8318387.1"/>
    </source>
</evidence>
<evidence type="ECO:0000313" key="9">
    <source>
        <dbReference type="Proteomes" id="UP001217089"/>
    </source>
</evidence>
<dbReference type="PANTHER" id="PTHR46154:SF4">
    <property type="entry name" value="UREA ACTIVE TRANSPORTER"/>
    <property type="match status" value="1"/>
</dbReference>
<feature type="transmembrane region" description="Helical" evidence="7">
    <location>
        <begin position="568"/>
        <end position="591"/>
    </location>
</feature>
<keyword evidence="3" id="KW-0813">Transport</keyword>
<dbReference type="InterPro" id="IPR001734">
    <property type="entry name" value="Na/solute_symporter"/>
</dbReference>
<feature type="transmembrane region" description="Helical" evidence="7">
    <location>
        <begin position="805"/>
        <end position="824"/>
    </location>
</feature>
<feature type="transmembrane region" description="Helical" evidence="7">
    <location>
        <begin position="168"/>
        <end position="188"/>
    </location>
</feature>
<feature type="transmembrane region" description="Helical" evidence="7">
    <location>
        <begin position="40"/>
        <end position="56"/>
    </location>
</feature>
<feature type="transmembrane region" description="Helical" evidence="7">
    <location>
        <begin position="326"/>
        <end position="345"/>
    </location>
</feature>
<comment type="caution">
    <text evidence="8">The sequence shown here is derived from an EMBL/GenBank/DDBJ whole genome shotgun (WGS) entry which is preliminary data.</text>
</comment>
<feature type="transmembrane region" description="Helical" evidence="7">
    <location>
        <begin position="680"/>
        <end position="701"/>
    </location>
</feature>
<keyword evidence="9" id="KW-1185">Reference proteome</keyword>
<feature type="transmembrane region" description="Helical" evidence="7">
    <location>
        <begin position="357"/>
        <end position="383"/>
    </location>
</feature>
<name>A0ABQ9FR35_TEGGR</name>
<dbReference type="InterPro" id="IPR038377">
    <property type="entry name" value="Na/Glc_symporter_sf"/>
</dbReference>
<keyword evidence="5 7" id="KW-1133">Transmembrane helix</keyword>
<feature type="transmembrane region" description="Helical" evidence="7">
    <location>
        <begin position="1179"/>
        <end position="1202"/>
    </location>
</feature>
<feature type="transmembrane region" description="Helical" evidence="7">
    <location>
        <begin position="636"/>
        <end position="659"/>
    </location>
</feature>
<dbReference type="EMBL" id="JARBDR010000214">
    <property type="protein sequence ID" value="KAJ8318387.1"/>
    <property type="molecule type" value="Genomic_DNA"/>
</dbReference>
<evidence type="ECO:0000256" key="4">
    <source>
        <dbReference type="ARBA" id="ARBA00022692"/>
    </source>
</evidence>
<organism evidence="8 9">
    <name type="scientific">Tegillarca granosa</name>
    <name type="common">Malaysian cockle</name>
    <name type="synonym">Anadara granosa</name>
    <dbReference type="NCBI Taxonomy" id="220873"/>
    <lineage>
        <taxon>Eukaryota</taxon>
        <taxon>Metazoa</taxon>
        <taxon>Spiralia</taxon>
        <taxon>Lophotrochozoa</taxon>
        <taxon>Mollusca</taxon>
        <taxon>Bivalvia</taxon>
        <taxon>Autobranchia</taxon>
        <taxon>Pteriomorphia</taxon>
        <taxon>Arcoida</taxon>
        <taxon>Arcoidea</taxon>
        <taxon>Arcidae</taxon>
        <taxon>Tegillarca</taxon>
    </lineage>
</organism>
<feature type="transmembrane region" description="Helical" evidence="7">
    <location>
        <begin position="906"/>
        <end position="928"/>
    </location>
</feature>
<feature type="transmembrane region" description="Helical" evidence="7">
    <location>
        <begin position="1109"/>
        <end position="1129"/>
    </location>
</feature>
<dbReference type="Gene3D" id="1.20.1730.10">
    <property type="entry name" value="Sodium/glucose cotransporter"/>
    <property type="match status" value="2"/>
</dbReference>
<dbReference type="PANTHER" id="PTHR46154">
    <property type="match status" value="1"/>
</dbReference>
<feature type="transmembrane region" description="Helical" evidence="7">
    <location>
        <begin position="403"/>
        <end position="422"/>
    </location>
</feature>
<evidence type="ECO:0000256" key="2">
    <source>
        <dbReference type="ARBA" id="ARBA00006434"/>
    </source>
</evidence>
<evidence type="ECO:0000256" key="7">
    <source>
        <dbReference type="SAM" id="Phobius"/>
    </source>
</evidence>